<evidence type="ECO:0000256" key="2">
    <source>
        <dbReference type="ARBA" id="ARBA00022692"/>
    </source>
</evidence>
<keyword evidence="6" id="KW-1185">Reference proteome</keyword>
<dbReference type="OrthoDB" id="159299at2759"/>
<keyword evidence="4" id="KW-0472">Membrane</keyword>
<evidence type="ECO:0008006" key="7">
    <source>
        <dbReference type="Google" id="ProtNLM"/>
    </source>
</evidence>
<sequence length="218" mass="21971">MGIFGGSSTNQDTASTLDDIYSPSAGLSSEESFGDNNYDKIPDFMSSVAYDANRLQPAALQGGLDFLQIEGEATGSGMGGGSFAPSRGWSDDLCYGTGTTYLAGLTLGGAFGMAEGLKKSAGAPNMKVRLNTTLNSITRRGPGVGNSLGVIAMVYNGTTALIDAQRGQHDVFNSLAGGALAGAIFKSTAGPRAALVSAGVCAGVAGAWSLVVSTFTSN</sequence>
<dbReference type="PANTHER" id="PTHR15371">
    <property type="entry name" value="TIM23"/>
    <property type="match status" value="1"/>
</dbReference>
<dbReference type="EMBL" id="LN733986">
    <property type="protein sequence ID" value="CEP18997.1"/>
    <property type="molecule type" value="Genomic_DNA"/>
</dbReference>
<protein>
    <recommendedName>
        <fullName evidence="7">Mitochondrial import inner membrane translocase subunit TIM23</fullName>
    </recommendedName>
</protein>
<dbReference type="PANTHER" id="PTHR15371:SF0">
    <property type="entry name" value="SD19278P"/>
    <property type="match status" value="1"/>
</dbReference>
<keyword evidence="3" id="KW-1133">Transmembrane helix</keyword>
<accession>A0A0B7NNM9</accession>
<dbReference type="GO" id="GO:0005744">
    <property type="term" value="C:TIM23 mitochondrial import inner membrane translocase complex"/>
    <property type="evidence" value="ECO:0007669"/>
    <property type="project" value="TreeGrafter"/>
</dbReference>
<dbReference type="Proteomes" id="UP000054107">
    <property type="component" value="Unassembled WGS sequence"/>
</dbReference>
<reference evidence="5 6" key="1">
    <citation type="submission" date="2014-09" db="EMBL/GenBank/DDBJ databases">
        <authorList>
            <person name="Ellenberger Sabrina"/>
        </authorList>
    </citation>
    <scope>NUCLEOTIDE SEQUENCE [LARGE SCALE GENOMIC DNA]</scope>
    <source>
        <strain evidence="5 6">CBS 412.66</strain>
    </source>
</reference>
<dbReference type="Pfam" id="PF02466">
    <property type="entry name" value="Tim17"/>
    <property type="match status" value="1"/>
</dbReference>
<evidence type="ECO:0000313" key="6">
    <source>
        <dbReference type="Proteomes" id="UP000054107"/>
    </source>
</evidence>
<evidence type="ECO:0000256" key="3">
    <source>
        <dbReference type="ARBA" id="ARBA00022989"/>
    </source>
</evidence>
<dbReference type="GO" id="GO:0008320">
    <property type="term" value="F:protein transmembrane transporter activity"/>
    <property type="evidence" value="ECO:0007669"/>
    <property type="project" value="TreeGrafter"/>
</dbReference>
<evidence type="ECO:0000313" key="5">
    <source>
        <dbReference type="EMBL" id="CEP18997.1"/>
    </source>
</evidence>
<evidence type="ECO:0000256" key="4">
    <source>
        <dbReference type="ARBA" id="ARBA00023136"/>
    </source>
</evidence>
<dbReference type="AlphaFoldDB" id="A0A0B7NNM9"/>
<keyword evidence="2" id="KW-0812">Transmembrane</keyword>
<proteinExistence type="predicted"/>
<dbReference type="InterPro" id="IPR045238">
    <property type="entry name" value="Tim23-like"/>
</dbReference>
<comment type="subcellular location">
    <subcellularLocation>
        <location evidence="1">Membrane</location>
        <topology evidence="1">Multi-pass membrane protein</topology>
    </subcellularLocation>
</comment>
<dbReference type="GO" id="GO:0030150">
    <property type="term" value="P:protein import into mitochondrial matrix"/>
    <property type="evidence" value="ECO:0007669"/>
    <property type="project" value="TreeGrafter"/>
</dbReference>
<gene>
    <name evidence="5" type="primary">PARPA_13307.1 scaffold 46619</name>
</gene>
<name>A0A0B7NNM9_9FUNG</name>
<evidence type="ECO:0000256" key="1">
    <source>
        <dbReference type="ARBA" id="ARBA00004141"/>
    </source>
</evidence>
<dbReference type="STRING" id="35722.A0A0B7NNM9"/>
<organism evidence="5 6">
    <name type="scientific">Parasitella parasitica</name>
    <dbReference type="NCBI Taxonomy" id="35722"/>
    <lineage>
        <taxon>Eukaryota</taxon>
        <taxon>Fungi</taxon>
        <taxon>Fungi incertae sedis</taxon>
        <taxon>Mucoromycota</taxon>
        <taxon>Mucoromycotina</taxon>
        <taxon>Mucoromycetes</taxon>
        <taxon>Mucorales</taxon>
        <taxon>Mucorineae</taxon>
        <taxon>Mucoraceae</taxon>
        <taxon>Parasitella</taxon>
    </lineage>
</organism>